<comment type="caution">
    <text evidence="3">The sequence shown here is derived from an EMBL/GenBank/DDBJ whole genome shotgun (WGS) entry which is preliminary data.</text>
</comment>
<gene>
    <name evidence="3" type="ORF">B0I35DRAFT_457439</name>
</gene>
<dbReference type="AlphaFoldDB" id="A0A8K0SYL2"/>
<dbReference type="EMBL" id="JAGPNK010000002">
    <property type="protein sequence ID" value="KAH7326126.1"/>
    <property type="molecule type" value="Genomic_DNA"/>
</dbReference>
<dbReference type="GO" id="GO:0005739">
    <property type="term" value="C:mitochondrion"/>
    <property type="evidence" value="ECO:0007669"/>
    <property type="project" value="UniProtKB-SubCell"/>
</dbReference>
<dbReference type="Proteomes" id="UP000813444">
    <property type="component" value="Unassembled WGS sequence"/>
</dbReference>
<dbReference type="SUPFAM" id="SSF51219">
    <property type="entry name" value="TRAP-like"/>
    <property type="match status" value="1"/>
</dbReference>
<dbReference type="Gene3D" id="3.60.160.10">
    <property type="entry name" value="Mitochondrial biogenesis AIM24"/>
    <property type="match status" value="1"/>
</dbReference>
<comment type="subcellular location">
    <subcellularLocation>
        <location evidence="1">Mitochondrion</location>
    </subcellularLocation>
</comment>
<reference evidence="3" key="1">
    <citation type="journal article" date="2021" name="Nat. Commun.">
        <title>Genetic determinants of endophytism in the Arabidopsis root mycobiome.</title>
        <authorList>
            <person name="Mesny F."/>
            <person name="Miyauchi S."/>
            <person name="Thiergart T."/>
            <person name="Pickel B."/>
            <person name="Atanasova L."/>
            <person name="Karlsson M."/>
            <person name="Huettel B."/>
            <person name="Barry K.W."/>
            <person name="Haridas S."/>
            <person name="Chen C."/>
            <person name="Bauer D."/>
            <person name="Andreopoulos W."/>
            <person name="Pangilinan J."/>
            <person name="LaButti K."/>
            <person name="Riley R."/>
            <person name="Lipzen A."/>
            <person name="Clum A."/>
            <person name="Drula E."/>
            <person name="Henrissat B."/>
            <person name="Kohler A."/>
            <person name="Grigoriev I.V."/>
            <person name="Martin F.M."/>
            <person name="Hacquard S."/>
        </authorList>
    </citation>
    <scope>NUCLEOTIDE SEQUENCE</scope>
    <source>
        <strain evidence="3">MPI-CAGE-CH-0235</strain>
    </source>
</reference>
<keyword evidence="4" id="KW-1185">Reference proteome</keyword>
<dbReference type="InterPro" id="IPR036983">
    <property type="entry name" value="AIM24_sf"/>
</dbReference>
<accession>A0A8K0SYL2</accession>
<dbReference type="InterPro" id="IPR002838">
    <property type="entry name" value="AIM24"/>
</dbReference>
<comment type="similarity">
    <text evidence="1">Belongs to the AIM24 family.</text>
</comment>
<organism evidence="3 4">
    <name type="scientific">Stachybotrys elegans</name>
    <dbReference type="NCBI Taxonomy" id="80388"/>
    <lineage>
        <taxon>Eukaryota</taxon>
        <taxon>Fungi</taxon>
        <taxon>Dikarya</taxon>
        <taxon>Ascomycota</taxon>
        <taxon>Pezizomycotina</taxon>
        <taxon>Sordariomycetes</taxon>
        <taxon>Hypocreomycetidae</taxon>
        <taxon>Hypocreales</taxon>
        <taxon>Stachybotryaceae</taxon>
        <taxon>Stachybotrys</taxon>
    </lineage>
</organism>
<dbReference type="NCBIfam" id="TIGR00266">
    <property type="entry name" value="TIGR00266 family protein"/>
    <property type="match status" value="1"/>
</dbReference>
<evidence type="ECO:0000313" key="4">
    <source>
        <dbReference type="Proteomes" id="UP000813444"/>
    </source>
</evidence>
<evidence type="ECO:0000313" key="3">
    <source>
        <dbReference type="EMBL" id="KAH7326126.1"/>
    </source>
</evidence>
<evidence type="ECO:0000256" key="1">
    <source>
        <dbReference type="RuleBase" id="RU363045"/>
    </source>
</evidence>
<dbReference type="OrthoDB" id="1705416at2759"/>
<feature type="region of interest" description="Disordered" evidence="2">
    <location>
        <begin position="1"/>
        <end position="184"/>
    </location>
</feature>
<protein>
    <recommendedName>
        <fullName evidence="1">Altered inheritance of mitochondria protein 24, mitochondrial</fullName>
    </recommendedName>
</protein>
<feature type="compositionally biased region" description="Pro residues" evidence="2">
    <location>
        <begin position="8"/>
        <end position="26"/>
    </location>
</feature>
<dbReference type="PANTHER" id="PTHR31801">
    <property type="entry name" value="ALTERED INHERITANCE OF MITOCHONDRIA PROTEIN 24, MITOCHONDRIAL"/>
    <property type="match status" value="1"/>
</dbReference>
<sequence>MSGQQHFYPPPPGAPGSVSSPPPPMQPKQYASPPTSPPANRTQFYPPPPQQGTPSQAASYPPPPQQASPSQATKYPPPPHQRIPSQTSYPPPPQHTPSPQLHQPSPSHYPPPPTSAASAAPVPPAPQTVVELRPAATPSAKEQYPGPPAPSQPQAQHSRLPSYDGGASASGSTGYPDEKAQPVQSTAPIQMISGAPPPEHFVGAAATADDIGTFNGGSYRVSHRDSNSILTIQLAKGCPLESRPGAIVSMSPSITLKGQWKFSFKKVVSGSDIGTSTLIGPGEAILGPPMLGDITVLRLAGNEVWSVGHDAYLASTQGVVKDYKRQGLGKAIFSGEGLWVYKISGTGLLWLTSFGAIIRKDLIEGEKYLVDNGHLVAWNTKYVLERVASGGLISGMAAGEGLMCKFTGPGSVLLQTRNPKAFNAYMGGQAYRE</sequence>
<proteinExistence type="inferred from homology"/>
<name>A0A8K0SYL2_9HYPO</name>
<dbReference type="InterPro" id="IPR016031">
    <property type="entry name" value="Trp_RNA-bd_attenuator-like_dom"/>
</dbReference>
<feature type="compositionally biased region" description="Low complexity" evidence="2">
    <location>
        <begin position="97"/>
        <end position="106"/>
    </location>
</feature>
<keyword evidence="1" id="KW-0496">Mitochondrion</keyword>
<evidence type="ECO:0000256" key="2">
    <source>
        <dbReference type="SAM" id="MobiDB-lite"/>
    </source>
</evidence>
<dbReference type="Pfam" id="PF01987">
    <property type="entry name" value="AIM24"/>
    <property type="match status" value="1"/>
</dbReference>
<dbReference type="PANTHER" id="PTHR31801:SF0">
    <property type="entry name" value="ALTERED INHERITANCE OF MITOCHONDRIA PROTEIN 24, MITOCHONDRIAL"/>
    <property type="match status" value="1"/>
</dbReference>